<proteinExistence type="predicted"/>
<dbReference type="EMBL" id="KZ824947">
    <property type="protein sequence ID" value="RAH71759.1"/>
    <property type="molecule type" value="Genomic_DNA"/>
</dbReference>
<accession>A0ACD1HEA3</accession>
<protein>
    <submittedName>
        <fullName evidence="1">Uncharacterized protein</fullName>
    </submittedName>
</protein>
<name>A0ACD1HEA3_9EURO</name>
<keyword evidence="2" id="KW-1185">Reference proteome</keyword>
<organism evidence="1 2">
    <name type="scientific">Aspergillus aculeatinus CBS 121060</name>
    <dbReference type="NCBI Taxonomy" id="1448322"/>
    <lineage>
        <taxon>Eukaryota</taxon>
        <taxon>Fungi</taxon>
        <taxon>Dikarya</taxon>
        <taxon>Ascomycota</taxon>
        <taxon>Pezizomycotina</taxon>
        <taxon>Eurotiomycetes</taxon>
        <taxon>Eurotiomycetidae</taxon>
        <taxon>Eurotiales</taxon>
        <taxon>Aspergillaceae</taxon>
        <taxon>Aspergillus</taxon>
        <taxon>Aspergillus subgen. Circumdati</taxon>
    </lineage>
</organism>
<evidence type="ECO:0000313" key="1">
    <source>
        <dbReference type="EMBL" id="RAH71759.1"/>
    </source>
</evidence>
<evidence type="ECO:0000313" key="2">
    <source>
        <dbReference type="Proteomes" id="UP000249661"/>
    </source>
</evidence>
<gene>
    <name evidence="1" type="ORF">BO66DRAFT_48374</name>
</gene>
<reference evidence="1" key="1">
    <citation type="submission" date="2018-02" db="EMBL/GenBank/DDBJ databases">
        <title>The genomes of Aspergillus section Nigri reveals drivers in fungal speciation.</title>
        <authorList>
            <consortium name="DOE Joint Genome Institute"/>
            <person name="Vesth T.C."/>
            <person name="Nybo J."/>
            <person name="Theobald S."/>
            <person name="Brandl J."/>
            <person name="Frisvad J.C."/>
            <person name="Nielsen K.F."/>
            <person name="Lyhne E.K."/>
            <person name="Kogle M.E."/>
            <person name="Kuo A."/>
            <person name="Riley R."/>
            <person name="Clum A."/>
            <person name="Nolan M."/>
            <person name="Lipzen A."/>
            <person name="Salamov A."/>
            <person name="Henrissat B."/>
            <person name="Wiebenga A."/>
            <person name="De vries R.P."/>
            <person name="Grigoriev I.V."/>
            <person name="Mortensen U.H."/>
            <person name="Andersen M.R."/>
            <person name="Baker S.E."/>
        </authorList>
    </citation>
    <scope>NUCLEOTIDE SEQUENCE</scope>
    <source>
        <strain evidence="1">CBS 121060</strain>
    </source>
</reference>
<dbReference type="Proteomes" id="UP000249661">
    <property type="component" value="Unassembled WGS sequence"/>
</dbReference>
<sequence length="154" mass="17575">MQLALAHGVKYWRVRRPFSTAYGYYAESILLTMNSLFTQAFIDCAVDLLALGHEVPEDLFEEDEEAPVYKKRRLTQGQESHMNELRERLEVAKGAYKLLREQVDRAVDTARAADERVEVAKKAAGEGRDKVKRLYEGIRSICKEAEEAGQPLLE</sequence>